<protein>
    <submittedName>
        <fullName evidence="1">Putative mechanosensitive channel protein (MscS family protein)</fullName>
    </submittedName>
</protein>
<gene>
    <name evidence="1" type="ORF">NVI5450_1297</name>
</gene>
<evidence type="ECO:0000313" key="1">
    <source>
        <dbReference type="EMBL" id="SGY91882.1"/>
    </source>
</evidence>
<sequence length="93" mass="10807">MSFKVVEHLHTYMQYSNGNYETFEGTVLVLRQQPQHGHAPGDLIEIDGHKFELDYFTSFPGYHVSIANKGVLREGVYARVLVHDRLLLKVEYR</sequence>
<organism evidence="1 2">
    <name type="scientific">Moritella viscosa</name>
    <dbReference type="NCBI Taxonomy" id="80854"/>
    <lineage>
        <taxon>Bacteria</taxon>
        <taxon>Pseudomonadati</taxon>
        <taxon>Pseudomonadota</taxon>
        <taxon>Gammaproteobacteria</taxon>
        <taxon>Alteromonadales</taxon>
        <taxon>Moritellaceae</taxon>
        <taxon>Moritella</taxon>
    </lineage>
</organism>
<name>A0A1K9Z661_9GAMM</name>
<accession>A0A1K9Z661</accession>
<reference evidence="1 2" key="1">
    <citation type="submission" date="2016-11" db="EMBL/GenBank/DDBJ databases">
        <authorList>
            <person name="Jaros S."/>
            <person name="Januszkiewicz K."/>
            <person name="Wedrychowicz H."/>
        </authorList>
    </citation>
    <scope>NUCLEOTIDE SEQUENCE [LARGE SCALE GENOMIC DNA]</scope>
    <source>
        <strain evidence="1">NVI 5450</strain>
    </source>
</reference>
<evidence type="ECO:0000313" key="2">
    <source>
        <dbReference type="Proteomes" id="UP000183794"/>
    </source>
</evidence>
<dbReference type="AlphaFoldDB" id="A0A1K9Z661"/>
<proteinExistence type="predicted"/>
<dbReference type="Proteomes" id="UP000183794">
    <property type="component" value="Unassembled WGS sequence"/>
</dbReference>
<dbReference type="EMBL" id="FPLD01000042">
    <property type="protein sequence ID" value="SGY91882.1"/>
    <property type="molecule type" value="Genomic_DNA"/>
</dbReference>